<proteinExistence type="predicted"/>
<accession>A0A6N7XTL6</accession>
<feature type="region of interest" description="Disordered" evidence="1">
    <location>
        <begin position="76"/>
        <end position="96"/>
    </location>
</feature>
<sequence>MSGYHCSDCIFASFTQNEHTGLYQGACARGYTLADPHVSKRPDMFFCDRKEGLVPVIDPYGKEYLRTKNVCERFQPDEQDIPQRKGRRDLLFGQGR</sequence>
<reference evidence="2 3" key="1">
    <citation type="submission" date="2019-08" db="EMBL/GenBank/DDBJ databases">
        <title>In-depth cultivation of the pig gut microbiome towards novel bacterial diversity and tailored functional studies.</title>
        <authorList>
            <person name="Wylensek D."/>
            <person name="Hitch T.C.A."/>
            <person name="Clavel T."/>
        </authorList>
    </citation>
    <scope>NUCLEOTIDE SEQUENCE [LARGE SCALE GENOMIC DNA]</scope>
    <source>
        <strain evidence="2 3">CA-Schmier-601-WT-1</strain>
    </source>
</reference>
<dbReference type="AlphaFoldDB" id="A0A6N7XTL6"/>
<evidence type="ECO:0000313" key="3">
    <source>
        <dbReference type="Proteomes" id="UP000469325"/>
    </source>
</evidence>
<organism evidence="2 3">
    <name type="scientific">Olsenella porci</name>
    <dbReference type="NCBI Taxonomy" id="2652279"/>
    <lineage>
        <taxon>Bacteria</taxon>
        <taxon>Bacillati</taxon>
        <taxon>Actinomycetota</taxon>
        <taxon>Coriobacteriia</taxon>
        <taxon>Coriobacteriales</taxon>
        <taxon>Atopobiaceae</taxon>
        <taxon>Olsenella</taxon>
    </lineage>
</organism>
<name>A0A6N7XTL6_9ACTN</name>
<dbReference type="EMBL" id="VUNC01000004">
    <property type="protein sequence ID" value="MST72711.1"/>
    <property type="molecule type" value="Genomic_DNA"/>
</dbReference>
<keyword evidence="3" id="KW-1185">Reference proteome</keyword>
<evidence type="ECO:0000256" key="1">
    <source>
        <dbReference type="SAM" id="MobiDB-lite"/>
    </source>
</evidence>
<dbReference type="Proteomes" id="UP000469325">
    <property type="component" value="Unassembled WGS sequence"/>
</dbReference>
<dbReference type="RefSeq" id="WP_154435123.1">
    <property type="nucleotide sequence ID" value="NZ_VUNC01000004.1"/>
</dbReference>
<evidence type="ECO:0000313" key="2">
    <source>
        <dbReference type="EMBL" id="MST72711.1"/>
    </source>
</evidence>
<gene>
    <name evidence="2" type="ORF">FYJ68_06280</name>
</gene>
<comment type="caution">
    <text evidence="2">The sequence shown here is derived from an EMBL/GenBank/DDBJ whole genome shotgun (WGS) entry which is preliminary data.</text>
</comment>
<protein>
    <submittedName>
        <fullName evidence="2">Uncharacterized protein</fullName>
    </submittedName>
</protein>